<gene>
    <name evidence="2" type="ORF">EZ313_18775</name>
</gene>
<sequence>MTKMLPTKRCLAAALVAAGGSCWAALGDPSASVANGAGVSSARVQTAAGASYTQLTRRLESGTEVREYADAGGTVFAVSWSGPFLPDLRALLGPHFAALEQHSAVAGRSSAVSISRPDVAIISAGRMGAFQGRAWLPRQLPAGLDPRTLQ</sequence>
<dbReference type="Proteomes" id="UP000298180">
    <property type="component" value="Unassembled WGS sequence"/>
</dbReference>
<dbReference type="InterPro" id="IPR021267">
    <property type="entry name" value="DUF2844"/>
</dbReference>
<feature type="signal peptide" evidence="1">
    <location>
        <begin position="1"/>
        <end position="24"/>
    </location>
</feature>
<dbReference type="RefSeq" id="WP_135264845.1">
    <property type="nucleotide sequence ID" value="NZ_SMLM01000003.1"/>
</dbReference>
<keyword evidence="1" id="KW-0732">Signal</keyword>
<organism evidence="2 3">
    <name type="scientific">Ramlibacter henchirensis</name>
    <dbReference type="NCBI Taxonomy" id="204072"/>
    <lineage>
        <taxon>Bacteria</taxon>
        <taxon>Pseudomonadati</taxon>
        <taxon>Pseudomonadota</taxon>
        <taxon>Betaproteobacteria</taxon>
        <taxon>Burkholderiales</taxon>
        <taxon>Comamonadaceae</taxon>
        <taxon>Ramlibacter</taxon>
    </lineage>
</organism>
<feature type="chain" id="PRO_5021395551" evidence="1">
    <location>
        <begin position="25"/>
        <end position="150"/>
    </location>
</feature>
<dbReference type="AlphaFoldDB" id="A0A4Z0BR60"/>
<dbReference type="OrthoDB" id="7561239at2"/>
<reference evidence="2 3" key="1">
    <citation type="submission" date="2019-03" db="EMBL/GenBank/DDBJ databases">
        <title>Ramlibacter henchirensis DSM 14656, whole genome shotgun sequence.</title>
        <authorList>
            <person name="Zhang X."/>
            <person name="Feng G."/>
            <person name="Zhu H."/>
        </authorList>
    </citation>
    <scope>NUCLEOTIDE SEQUENCE [LARGE SCALE GENOMIC DNA]</scope>
    <source>
        <strain evidence="2 3">DSM 14656</strain>
    </source>
</reference>
<evidence type="ECO:0000256" key="1">
    <source>
        <dbReference type="SAM" id="SignalP"/>
    </source>
</evidence>
<dbReference type="EMBL" id="SMLM01000003">
    <property type="protein sequence ID" value="TFZ00505.1"/>
    <property type="molecule type" value="Genomic_DNA"/>
</dbReference>
<keyword evidence="3" id="KW-1185">Reference proteome</keyword>
<dbReference type="Pfam" id="PF11005">
    <property type="entry name" value="DUF2844"/>
    <property type="match status" value="1"/>
</dbReference>
<proteinExistence type="predicted"/>
<protein>
    <submittedName>
        <fullName evidence="2">DUF2844 domain-containing protein</fullName>
    </submittedName>
</protein>
<evidence type="ECO:0000313" key="3">
    <source>
        <dbReference type="Proteomes" id="UP000298180"/>
    </source>
</evidence>
<dbReference type="PROSITE" id="PS51257">
    <property type="entry name" value="PROKAR_LIPOPROTEIN"/>
    <property type="match status" value="1"/>
</dbReference>
<comment type="caution">
    <text evidence="2">The sequence shown here is derived from an EMBL/GenBank/DDBJ whole genome shotgun (WGS) entry which is preliminary data.</text>
</comment>
<accession>A0A4Z0BR60</accession>
<name>A0A4Z0BR60_9BURK</name>
<evidence type="ECO:0000313" key="2">
    <source>
        <dbReference type="EMBL" id="TFZ00505.1"/>
    </source>
</evidence>